<dbReference type="EMBL" id="BOOU01000032">
    <property type="protein sequence ID" value="GII77215.1"/>
    <property type="molecule type" value="Genomic_DNA"/>
</dbReference>
<sequence length="78" mass="8068">MVGMVLVTVELPPGATLEQAAHALGLAEDEVDTGYGLVPLDPARGLYALRVTEEAGRRVPPAAGPYADPTIEPYGPPS</sequence>
<evidence type="ECO:0000313" key="2">
    <source>
        <dbReference type="EMBL" id="GII77215.1"/>
    </source>
</evidence>
<evidence type="ECO:0000313" key="3">
    <source>
        <dbReference type="Proteomes" id="UP000655287"/>
    </source>
</evidence>
<dbReference type="AlphaFoldDB" id="A0A919R2K0"/>
<organism evidence="2 3">
    <name type="scientific">Sphaerisporangium rufum</name>
    <dbReference type="NCBI Taxonomy" id="1381558"/>
    <lineage>
        <taxon>Bacteria</taxon>
        <taxon>Bacillati</taxon>
        <taxon>Actinomycetota</taxon>
        <taxon>Actinomycetes</taxon>
        <taxon>Streptosporangiales</taxon>
        <taxon>Streptosporangiaceae</taxon>
        <taxon>Sphaerisporangium</taxon>
    </lineage>
</organism>
<proteinExistence type="predicted"/>
<feature type="region of interest" description="Disordered" evidence="1">
    <location>
        <begin position="58"/>
        <end position="78"/>
    </location>
</feature>
<protein>
    <submittedName>
        <fullName evidence="2">Uncharacterized protein</fullName>
    </submittedName>
</protein>
<accession>A0A919R2K0</accession>
<comment type="caution">
    <text evidence="2">The sequence shown here is derived from an EMBL/GenBank/DDBJ whole genome shotgun (WGS) entry which is preliminary data.</text>
</comment>
<dbReference type="Proteomes" id="UP000655287">
    <property type="component" value="Unassembled WGS sequence"/>
</dbReference>
<name>A0A919R2K0_9ACTN</name>
<gene>
    <name evidence="2" type="ORF">Sru01_21970</name>
</gene>
<evidence type="ECO:0000256" key="1">
    <source>
        <dbReference type="SAM" id="MobiDB-lite"/>
    </source>
</evidence>
<keyword evidence="3" id="KW-1185">Reference proteome</keyword>
<reference evidence="2" key="1">
    <citation type="submission" date="2021-01" db="EMBL/GenBank/DDBJ databases">
        <title>Whole genome shotgun sequence of Sphaerisporangium rufum NBRC 109079.</title>
        <authorList>
            <person name="Komaki H."/>
            <person name="Tamura T."/>
        </authorList>
    </citation>
    <scope>NUCLEOTIDE SEQUENCE</scope>
    <source>
        <strain evidence="2">NBRC 109079</strain>
    </source>
</reference>